<evidence type="ECO:0000313" key="2">
    <source>
        <dbReference type="Proteomes" id="UP000604737"/>
    </source>
</evidence>
<gene>
    <name evidence="1" type="ORF">GCM10007350_25970</name>
</gene>
<name>A0ABQ3H597_9NEIS</name>
<reference evidence="2" key="1">
    <citation type="journal article" date="2019" name="Int. J. Syst. Evol. Microbiol.">
        <title>The Global Catalogue of Microorganisms (GCM) 10K type strain sequencing project: providing services to taxonomists for standard genome sequencing and annotation.</title>
        <authorList>
            <consortium name="The Broad Institute Genomics Platform"/>
            <consortium name="The Broad Institute Genome Sequencing Center for Infectious Disease"/>
            <person name="Wu L."/>
            <person name="Ma J."/>
        </authorList>
    </citation>
    <scope>NUCLEOTIDE SEQUENCE [LARGE SCALE GENOMIC DNA]</scope>
    <source>
        <strain evidence="2">KCTC 23701</strain>
    </source>
</reference>
<proteinExistence type="predicted"/>
<keyword evidence="2" id="KW-1185">Reference proteome</keyword>
<comment type="caution">
    <text evidence="1">The sequence shown here is derived from an EMBL/GenBank/DDBJ whole genome shotgun (WGS) entry which is preliminary data.</text>
</comment>
<sequence length="124" mass="13223">MSPQQTGLSQALGIRAIGSADFDRRILEAGDALAVVFVWASSCFNCGVAQRELLAAADEVRALGLAWFEAGAHADPELATRFVLHGTPSFFFLHRGFTLGRMTGWRGLDGLKIAVAAARTKMGS</sequence>
<dbReference type="EMBL" id="BMYO01000007">
    <property type="protein sequence ID" value="GHD65464.1"/>
    <property type="molecule type" value="Genomic_DNA"/>
</dbReference>
<evidence type="ECO:0000313" key="1">
    <source>
        <dbReference type="EMBL" id="GHD65464.1"/>
    </source>
</evidence>
<dbReference type="Gene3D" id="3.40.30.10">
    <property type="entry name" value="Glutaredoxin"/>
    <property type="match status" value="1"/>
</dbReference>
<organism evidence="1 2">
    <name type="scientific">Jeongeupia chitinilytica</name>
    <dbReference type="NCBI Taxonomy" id="1041641"/>
    <lineage>
        <taxon>Bacteria</taxon>
        <taxon>Pseudomonadati</taxon>
        <taxon>Pseudomonadota</taxon>
        <taxon>Betaproteobacteria</taxon>
        <taxon>Neisseriales</taxon>
        <taxon>Chitinibacteraceae</taxon>
        <taxon>Jeongeupia</taxon>
    </lineage>
</organism>
<dbReference type="RefSeq" id="WP_189461328.1">
    <property type="nucleotide sequence ID" value="NZ_BMYO01000007.1"/>
</dbReference>
<dbReference type="Proteomes" id="UP000604737">
    <property type="component" value="Unassembled WGS sequence"/>
</dbReference>
<protein>
    <submittedName>
        <fullName evidence="1">Thiol reductase thioredoxin</fullName>
    </submittedName>
</protein>
<accession>A0ABQ3H597</accession>
<dbReference type="SUPFAM" id="SSF52833">
    <property type="entry name" value="Thioredoxin-like"/>
    <property type="match status" value="1"/>
</dbReference>
<dbReference type="InterPro" id="IPR036249">
    <property type="entry name" value="Thioredoxin-like_sf"/>
</dbReference>
<dbReference type="CDD" id="cd02947">
    <property type="entry name" value="TRX_family"/>
    <property type="match status" value="1"/>
</dbReference>